<proteinExistence type="predicted"/>
<dbReference type="EMBL" id="DRGL01000022">
    <property type="protein sequence ID" value="HEA20155.1"/>
    <property type="molecule type" value="Genomic_DNA"/>
</dbReference>
<sequence length="242" mass="27423">MGQRNTDTAVLIFSLSARREAKRKRLFGRGRENSTSEFFQHLIRRTKNLAAKSGVAVFFVDEGQQRGDTFGERYANAFQEIFDKGYSKVVSIGNDTPDLTADTLRKAVEKIQHNDIVVGPSIDGGIYLLGLSRFMFNTDEFLKLPWLKASLYDALTQRSYWQQGDIFSLGLLADIDDKASLLHYVQVSSEGFLTEFILMHLLTTRLDFYHLVVSNFETNISPLSFRGPPSFPSRFKSENKAA</sequence>
<gene>
    <name evidence="1" type="ORF">ENH87_04490</name>
</gene>
<comment type="caution">
    <text evidence="1">The sequence shown here is derived from an EMBL/GenBank/DDBJ whole genome shotgun (WGS) entry which is preliminary data.</text>
</comment>
<dbReference type="AlphaFoldDB" id="A0A831QN42"/>
<name>A0A831QN42_9FLAO</name>
<dbReference type="PANTHER" id="PTHR36529">
    <property type="entry name" value="SLL1095 PROTEIN"/>
    <property type="match status" value="1"/>
</dbReference>
<dbReference type="PANTHER" id="PTHR36529:SF1">
    <property type="entry name" value="GLYCOSYLTRANSFERASE"/>
    <property type="match status" value="1"/>
</dbReference>
<dbReference type="Gene3D" id="3.90.550.10">
    <property type="entry name" value="Spore Coat Polysaccharide Biosynthesis Protein SpsA, Chain A"/>
    <property type="match status" value="1"/>
</dbReference>
<evidence type="ECO:0000313" key="1">
    <source>
        <dbReference type="EMBL" id="HEA20155.1"/>
    </source>
</evidence>
<dbReference type="InterPro" id="IPR018641">
    <property type="entry name" value="Trfase_1_rSAM/seldom-assoc"/>
</dbReference>
<reference evidence="1" key="1">
    <citation type="journal article" date="2020" name="mSystems">
        <title>Genome- and Community-Level Interaction Insights into Carbon Utilization and Element Cycling Functions of Hydrothermarchaeota in Hydrothermal Sediment.</title>
        <authorList>
            <person name="Zhou Z."/>
            <person name="Liu Y."/>
            <person name="Xu W."/>
            <person name="Pan J."/>
            <person name="Luo Z.H."/>
            <person name="Li M."/>
        </authorList>
    </citation>
    <scope>NUCLEOTIDE SEQUENCE [LARGE SCALE GENOMIC DNA]</scope>
    <source>
        <strain evidence="1">HyVt-345</strain>
    </source>
</reference>
<dbReference type="SUPFAM" id="SSF53448">
    <property type="entry name" value="Nucleotide-diphospho-sugar transferases"/>
    <property type="match status" value="1"/>
</dbReference>
<protein>
    <submittedName>
        <fullName evidence="1">DUF2064 domain-containing protein</fullName>
    </submittedName>
</protein>
<accession>A0A831QN42</accession>
<dbReference type="InterPro" id="IPR029044">
    <property type="entry name" value="Nucleotide-diphossugar_trans"/>
</dbReference>
<dbReference type="Pfam" id="PF09837">
    <property type="entry name" value="DUF2064"/>
    <property type="match status" value="1"/>
</dbReference>
<organism evidence="1">
    <name type="scientific">Pricia antarctica</name>
    <dbReference type="NCBI Taxonomy" id="641691"/>
    <lineage>
        <taxon>Bacteria</taxon>
        <taxon>Pseudomonadati</taxon>
        <taxon>Bacteroidota</taxon>
        <taxon>Flavobacteriia</taxon>
        <taxon>Flavobacteriales</taxon>
        <taxon>Flavobacteriaceae</taxon>
        <taxon>Pricia</taxon>
    </lineage>
</organism>
<dbReference type="Proteomes" id="UP000886191">
    <property type="component" value="Unassembled WGS sequence"/>
</dbReference>